<keyword evidence="2" id="KW-0418">Kinase</keyword>
<protein>
    <submittedName>
        <fullName evidence="2">Protein kinase domain-containing protein</fullName>
    </submittedName>
</protein>
<evidence type="ECO:0000313" key="2">
    <source>
        <dbReference type="EMBL" id="SNQ28429.1"/>
    </source>
</evidence>
<proteinExistence type="predicted"/>
<gene>
    <name evidence="2" type="ORF">SAMN05444584_0349</name>
</gene>
<dbReference type="AlphaFoldDB" id="A0A217ED38"/>
<evidence type="ECO:0000259" key="1">
    <source>
        <dbReference type="PROSITE" id="PS50011"/>
    </source>
</evidence>
<feature type="domain" description="Protein kinase" evidence="1">
    <location>
        <begin position="1"/>
        <end position="256"/>
    </location>
</feature>
<name>A0A217ED38_9GAMM</name>
<organism evidence="2 3">
    <name type="scientific">Acinetobacter apis</name>
    <dbReference type="NCBI Taxonomy" id="1229165"/>
    <lineage>
        <taxon>Bacteria</taxon>
        <taxon>Pseudomonadati</taxon>
        <taxon>Pseudomonadota</taxon>
        <taxon>Gammaproteobacteria</taxon>
        <taxon>Moraxellales</taxon>
        <taxon>Moraxellaceae</taxon>
        <taxon>Acinetobacter</taxon>
    </lineage>
</organism>
<dbReference type="PROSITE" id="PS50011">
    <property type="entry name" value="PROTEIN_KINASE_DOM"/>
    <property type="match status" value="1"/>
</dbReference>
<evidence type="ECO:0000313" key="3">
    <source>
        <dbReference type="Proteomes" id="UP000243463"/>
    </source>
</evidence>
<dbReference type="GO" id="GO:0005524">
    <property type="term" value="F:ATP binding"/>
    <property type="evidence" value="ECO:0007669"/>
    <property type="project" value="InterPro"/>
</dbReference>
<dbReference type="SMART" id="SM00220">
    <property type="entry name" value="S_TKc"/>
    <property type="match status" value="1"/>
</dbReference>
<reference evidence="3" key="1">
    <citation type="submission" date="2017-06" db="EMBL/GenBank/DDBJ databases">
        <authorList>
            <person name="Varghese N."/>
            <person name="Submissions S."/>
        </authorList>
    </citation>
    <scope>NUCLEOTIDE SEQUENCE [LARGE SCALE GENOMIC DNA]</scope>
    <source>
        <strain evidence="3">ANC 5114</strain>
    </source>
</reference>
<sequence length="256" mass="30273">MPWLDYQLPYSITDVTSQTSQQYGRQIYYIQQQQRQYWLKYQAQDGHPQYVQGFQQEQLIYNLPQMHQLTLPCLVLHPDQLTAFDLKAGTALLIQHAEPILAYPPQHILHAKNIIKQMIQAVLAWHDSGWLHADLKPKHFVRHHNQVYLIDFEHAQAVDTVSEYLNATPHYMAPELFHHHAKTIQSDIYALGVIIYEWLSQQPLKAKSYREWAILHCQHSIFHLPLAYQQLQPLLDQMLQRQFKHRLAHLSLLKNL</sequence>
<dbReference type="Pfam" id="PF00069">
    <property type="entry name" value="Pkinase"/>
    <property type="match status" value="1"/>
</dbReference>
<dbReference type="SUPFAM" id="SSF56112">
    <property type="entry name" value="Protein kinase-like (PK-like)"/>
    <property type="match status" value="1"/>
</dbReference>
<dbReference type="Proteomes" id="UP000243463">
    <property type="component" value="Unassembled WGS sequence"/>
</dbReference>
<dbReference type="PANTHER" id="PTHR24362">
    <property type="entry name" value="SERINE/THREONINE-PROTEIN KINASE NEK"/>
    <property type="match status" value="1"/>
</dbReference>
<accession>A0A217ED38</accession>
<dbReference type="EMBL" id="FZLN01000001">
    <property type="protein sequence ID" value="SNQ28429.1"/>
    <property type="molecule type" value="Genomic_DNA"/>
</dbReference>
<dbReference type="InterPro" id="IPR000719">
    <property type="entry name" value="Prot_kinase_dom"/>
</dbReference>
<keyword evidence="2" id="KW-0808">Transferase</keyword>
<dbReference type="PANTHER" id="PTHR24362:SF309">
    <property type="entry name" value="PROTEIN KINASE DOMAIN-CONTAINING PROTEIN"/>
    <property type="match status" value="1"/>
</dbReference>
<keyword evidence="3" id="KW-1185">Reference proteome</keyword>
<dbReference type="GO" id="GO:0004672">
    <property type="term" value="F:protein kinase activity"/>
    <property type="evidence" value="ECO:0007669"/>
    <property type="project" value="InterPro"/>
</dbReference>
<dbReference type="Gene3D" id="1.10.510.10">
    <property type="entry name" value="Transferase(Phosphotransferase) domain 1"/>
    <property type="match status" value="1"/>
</dbReference>
<dbReference type="InterPro" id="IPR011009">
    <property type="entry name" value="Kinase-like_dom_sf"/>
</dbReference>